<comment type="subcellular location">
    <subcellularLocation>
        <location evidence="1">Nucleus</location>
    </subcellularLocation>
</comment>
<evidence type="ECO:0000256" key="1">
    <source>
        <dbReference type="ARBA" id="ARBA00004123"/>
    </source>
</evidence>
<keyword evidence="3" id="KW-0238">DNA-binding</keyword>
<dbReference type="EMBL" id="SZYD01000005">
    <property type="protein sequence ID" value="KAD6119868.1"/>
    <property type="molecule type" value="Genomic_DNA"/>
</dbReference>
<evidence type="ECO:0000313" key="8">
    <source>
        <dbReference type="Proteomes" id="UP000326396"/>
    </source>
</evidence>
<dbReference type="CDD" id="cd00120">
    <property type="entry name" value="MADS"/>
    <property type="match status" value="1"/>
</dbReference>
<protein>
    <recommendedName>
        <fullName evidence="6">MADS-box domain-containing protein</fullName>
    </recommendedName>
</protein>
<dbReference type="Proteomes" id="UP000326396">
    <property type="component" value="Linkage Group LG13"/>
</dbReference>
<dbReference type="GO" id="GO:0000981">
    <property type="term" value="F:DNA-binding transcription factor activity, RNA polymerase II-specific"/>
    <property type="evidence" value="ECO:0007669"/>
    <property type="project" value="TreeGrafter"/>
</dbReference>
<dbReference type="InterPro" id="IPR002100">
    <property type="entry name" value="TF_MADSbox"/>
</dbReference>
<organism evidence="7 8">
    <name type="scientific">Mikania micrantha</name>
    <name type="common">bitter vine</name>
    <dbReference type="NCBI Taxonomy" id="192012"/>
    <lineage>
        <taxon>Eukaryota</taxon>
        <taxon>Viridiplantae</taxon>
        <taxon>Streptophyta</taxon>
        <taxon>Embryophyta</taxon>
        <taxon>Tracheophyta</taxon>
        <taxon>Spermatophyta</taxon>
        <taxon>Magnoliopsida</taxon>
        <taxon>eudicotyledons</taxon>
        <taxon>Gunneridae</taxon>
        <taxon>Pentapetalae</taxon>
        <taxon>asterids</taxon>
        <taxon>campanulids</taxon>
        <taxon>Asterales</taxon>
        <taxon>Asteraceae</taxon>
        <taxon>Asteroideae</taxon>
        <taxon>Heliantheae alliance</taxon>
        <taxon>Eupatorieae</taxon>
        <taxon>Mikania</taxon>
    </lineage>
</organism>
<dbReference type="PANTHER" id="PTHR11945">
    <property type="entry name" value="MADS BOX PROTEIN"/>
    <property type="match status" value="1"/>
</dbReference>
<evidence type="ECO:0000256" key="3">
    <source>
        <dbReference type="ARBA" id="ARBA00023125"/>
    </source>
</evidence>
<dbReference type="SMART" id="SM00432">
    <property type="entry name" value="MADS"/>
    <property type="match status" value="1"/>
</dbReference>
<name>A0A5N6PDN1_9ASTR</name>
<dbReference type="AlphaFoldDB" id="A0A5N6PDN1"/>
<dbReference type="PROSITE" id="PS50066">
    <property type="entry name" value="MADS_BOX_2"/>
    <property type="match status" value="1"/>
</dbReference>
<dbReference type="GO" id="GO:0000978">
    <property type="term" value="F:RNA polymerase II cis-regulatory region sequence-specific DNA binding"/>
    <property type="evidence" value="ECO:0007669"/>
    <property type="project" value="TreeGrafter"/>
</dbReference>
<evidence type="ECO:0000256" key="2">
    <source>
        <dbReference type="ARBA" id="ARBA00023015"/>
    </source>
</evidence>
<proteinExistence type="predicted"/>
<evidence type="ECO:0000259" key="6">
    <source>
        <dbReference type="PROSITE" id="PS50066"/>
    </source>
</evidence>
<keyword evidence="4" id="KW-0804">Transcription</keyword>
<dbReference type="PANTHER" id="PTHR11945:SF554">
    <property type="entry name" value="AGAMOUS-LIKE MADS-BOX PROTEIN AGL82"/>
    <property type="match status" value="1"/>
</dbReference>
<comment type="caution">
    <text evidence="7">The sequence shown here is derived from an EMBL/GenBank/DDBJ whole genome shotgun (WGS) entry which is preliminary data.</text>
</comment>
<dbReference type="InterPro" id="IPR036879">
    <property type="entry name" value="TF_MADSbox_sf"/>
</dbReference>
<feature type="domain" description="MADS-box" evidence="6">
    <location>
        <begin position="1"/>
        <end position="61"/>
    </location>
</feature>
<reference evidence="7 8" key="1">
    <citation type="submission" date="2019-05" db="EMBL/GenBank/DDBJ databases">
        <title>Mikania micrantha, genome provides insights into the molecular mechanism of rapid growth.</title>
        <authorList>
            <person name="Liu B."/>
        </authorList>
    </citation>
    <scope>NUCLEOTIDE SEQUENCE [LARGE SCALE GENOMIC DNA]</scope>
    <source>
        <strain evidence="7">NLD-2019</strain>
        <tissue evidence="7">Leaf</tissue>
    </source>
</reference>
<dbReference type="GO" id="GO:0046983">
    <property type="term" value="F:protein dimerization activity"/>
    <property type="evidence" value="ECO:0007669"/>
    <property type="project" value="InterPro"/>
</dbReference>
<keyword evidence="5" id="KW-0539">Nucleus</keyword>
<gene>
    <name evidence="7" type="ORF">E3N88_11139</name>
</gene>
<keyword evidence="2" id="KW-0805">Transcription regulation</keyword>
<dbReference type="GO" id="GO:0005634">
    <property type="term" value="C:nucleus"/>
    <property type="evidence" value="ECO:0007669"/>
    <property type="project" value="UniProtKB-SubCell"/>
</dbReference>
<dbReference type="OrthoDB" id="601557at2759"/>
<sequence length="238" mass="27735">MGRVKIVMEPITNDKKRKITFNARKQGLIKKARELTTLCDVNISMIICSDDHINPEIFPPDCQKLNSLIDLYKRNLGMDPQRINFYAISDYLMDRKMKIEEELVKAKKKNLEAKYPIWFDFLNNASELQLREFAFGLENKILDVKSRIESIKNFVLEPVRFYGVEDNRIMQSWNPNLVKPVARPIITPSSYPDLLPNMMVDEHGSFVYEGHRSTSINGAWFPPDQLIHEYFLVSDFAS</sequence>
<accession>A0A5N6PDN1</accession>
<dbReference type="Pfam" id="PF00319">
    <property type="entry name" value="SRF-TF"/>
    <property type="match status" value="1"/>
</dbReference>
<evidence type="ECO:0000256" key="5">
    <source>
        <dbReference type="ARBA" id="ARBA00023242"/>
    </source>
</evidence>
<evidence type="ECO:0000313" key="7">
    <source>
        <dbReference type="EMBL" id="KAD6119868.1"/>
    </source>
</evidence>
<keyword evidence="8" id="KW-1185">Reference proteome</keyword>
<evidence type="ECO:0000256" key="4">
    <source>
        <dbReference type="ARBA" id="ARBA00023163"/>
    </source>
</evidence>
<dbReference type="SUPFAM" id="SSF55455">
    <property type="entry name" value="SRF-like"/>
    <property type="match status" value="1"/>
</dbReference>
<dbReference type="Gene3D" id="3.40.1810.10">
    <property type="entry name" value="Transcription factor, MADS-box"/>
    <property type="match status" value="1"/>
</dbReference>
<dbReference type="PRINTS" id="PR00404">
    <property type="entry name" value="MADSDOMAIN"/>
</dbReference>